<gene>
    <name evidence="1" type="ORF">ACFSB2_16470</name>
</gene>
<dbReference type="EMBL" id="JBHUCX010000047">
    <property type="protein sequence ID" value="MFD1676300.1"/>
    <property type="molecule type" value="Genomic_DNA"/>
</dbReference>
<comment type="caution">
    <text evidence="1">The sequence shown here is derived from an EMBL/GenBank/DDBJ whole genome shotgun (WGS) entry which is preliminary data.</text>
</comment>
<accession>A0ABW4JMG4</accession>
<organism evidence="1 2">
    <name type="scientific">Alicyclobacillus fodiniaquatilis</name>
    <dbReference type="NCBI Taxonomy" id="1661150"/>
    <lineage>
        <taxon>Bacteria</taxon>
        <taxon>Bacillati</taxon>
        <taxon>Bacillota</taxon>
        <taxon>Bacilli</taxon>
        <taxon>Bacillales</taxon>
        <taxon>Alicyclobacillaceae</taxon>
        <taxon>Alicyclobacillus</taxon>
    </lineage>
</organism>
<sequence>MAVITYNKLVRDHIPEIIEQNGKRCVVRTLENDEYLEMLNAKLGEELKEYLESGEVEELADLAEVMLAVVKAKHISVKKFEAMMTSKRDQRGGFDKRIFLESVTE</sequence>
<dbReference type="CDD" id="cd11532">
    <property type="entry name" value="NTP-PPase_COG4997"/>
    <property type="match status" value="1"/>
</dbReference>
<name>A0ABW4JMG4_9BACL</name>
<protein>
    <submittedName>
        <fullName evidence="1">Nucleoside triphosphate pyrophosphohydrolase</fullName>
    </submittedName>
</protein>
<evidence type="ECO:0000313" key="1">
    <source>
        <dbReference type="EMBL" id="MFD1676300.1"/>
    </source>
</evidence>
<proteinExistence type="predicted"/>
<dbReference type="RefSeq" id="WP_377944198.1">
    <property type="nucleotide sequence ID" value="NZ_JBHUCX010000047.1"/>
</dbReference>
<dbReference type="Proteomes" id="UP001597079">
    <property type="component" value="Unassembled WGS sequence"/>
</dbReference>
<reference evidence="2" key="1">
    <citation type="journal article" date="2019" name="Int. J. Syst. Evol. Microbiol.">
        <title>The Global Catalogue of Microorganisms (GCM) 10K type strain sequencing project: providing services to taxonomists for standard genome sequencing and annotation.</title>
        <authorList>
            <consortium name="The Broad Institute Genomics Platform"/>
            <consortium name="The Broad Institute Genome Sequencing Center for Infectious Disease"/>
            <person name="Wu L."/>
            <person name="Ma J."/>
        </authorList>
    </citation>
    <scope>NUCLEOTIDE SEQUENCE [LARGE SCALE GENOMIC DNA]</scope>
    <source>
        <strain evidence="2">CGMCC 1.12286</strain>
    </source>
</reference>
<keyword evidence="2" id="KW-1185">Reference proteome</keyword>
<dbReference type="InterPro" id="IPR038735">
    <property type="entry name" value="MSMEG_1276-like_NTP-PPase_dom"/>
</dbReference>
<evidence type="ECO:0000313" key="2">
    <source>
        <dbReference type="Proteomes" id="UP001597079"/>
    </source>
</evidence>